<name>I6W706_9CAUD</name>
<dbReference type="EMBL" id="JN849462">
    <property type="protein sequence ID" value="AFN37365.1"/>
    <property type="molecule type" value="Genomic_DNA"/>
</dbReference>
<organism evidence="2 3">
    <name type="scientific">Vibrio phage phi-pp2</name>
    <dbReference type="NCBI Taxonomy" id="1204514"/>
    <lineage>
        <taxon>Viruses</taxon>
        <taxon>Duplodnaviria</taxon>
        <taxon>Heunggongvirae</taxon>
        <taxon>Uroviricota</taxon>
        <taxon>Caudoviricetes</taxon>
        <taxon>Pantevenvirales</taxon>
        <taxon>Straboviridae</taxon>
        <taxon>Schizotequatrovirus</taxon>
        <taxon>Schizotequatrovirus KVP40</taxon>
    </lineage>
</organism>
<evidence type="ECO:0000313" key="3">
    <source>
        <dbReference type="Proteomes" id="UP000009015"/>
    </source>
</evidence>
<feature type="transmembrane region" description="Helical" evidence="1">
    <location>
        <begin position="7"/>
        <end position="29"/>
    </location>
</feature>
<protein>
    <submittedName>
        <fullName evidence="2">Uncharacterized protein</fullName>
    </submittedName>
</protein>
<evidence type="ECO:0000313" key="2">
    <source>
        <dbReference type="EMBL" id="AFN37365.1"/>
    </source>
</evidence>
<feature type="transmembrane region" description="Helical" evidence="1">
    <location>
        <begin position="35"/>
        <end position="55"/>
    </location>
</feature>
<sequence>MKKRAWFFVFCGIGAISYFGSLFLASLLISKSIEASIMFIGIVFLALLNTIRAGIEEDENNKAP</sequence>
<reference evidence="2 3" key="1">
    <citation type="journal article" date="2012" name="BMC Genomics">
        <title>Genome-wide characterization of vibrio phage phipp2 with unique arrangements of the mob-like genes.</title>
        <authorList>
            <person name="Lin Y.R."/>
            <person name="Lin C.S."/>
        </authorList>
    </citation>
    <scope>NUCLEOTIDE SEQUENCE [LARGE SCALE GENOMIC DNA]</scope>
</reference>
<proteinExistence type="predicted"/>
<keyword evidence="1" id="KW-0472">Membrane</keyword>
<keyword evidence="1" id="KW-0812">Transmembrane</keyword>
<dbReference type="Proteomes" id="UP000009015">
    <property type="component" value="Segment"/>
</dbReference>
<keyword evidence="1" id="KW-1133">Transmembrane helix</keyword>
<evidence type="ECO:0000256" key="1">
    <source>
        <dbReference type="SAM" id="Phobius"/>
    </source>
</evidence>
<gene>
    <name evidence="2" type="ORF">pp2_132</name>
</gene>
<accession>I6W706</accession>